<dbReference type="Proteomes" id="UP000176988">
    <property type="component" value="Unassembled WGS sequence"/>
</dbReference>
<evidence type="ECO:0000259" key="1">
    <source>
        <dbReference type="Pfam" id="PF01978"/>
    </source>
</evidence>
<dbReference type="Pfam" id="PF01978">
    <property type="entry name" value="TrmB"/>
    <property type="match status" value="1"/>
</dbReference>
<dbReference type="InterPro" id="IPR036388">
    <property type="entry name" value="WH-like_DNA-bd_sf"/>
</dbReference>
<evidence type="ECO:0000313" key="2">
    <source>
        <dbReference type="EMBL" id="OGM01347.1"/>
    </source>
</evidence>
<comment type="caution">
    <text evidence="2">The sequence shown here is derived from an EMBL/GenBank/DDBJ whole genome shotgun (WGS) entry which is preliminary data.</text>
</comment>
<sequence>MEIPHILRRLGFSDQEIRVYLALLSSGASSFKRISQDTGLNRSTVQDALKTLGDIGLTSSFQRHKKQYFLAENPDKLMEVVEQRERGLIDLKRRISEVLPELRSIYSDGTERPAVKYYEGMKGVEIILKDILSTVSEESVNRLCRVFTTAQLRQFLYQNFPFFTKERVAREIRVKALVVGEDSEMRPLYEQRTIFSDNPPASCSFIYGKKVALISVDDHDSPSGILIDNPRIAFMQSTVFDHIWGQPVERRRMVMAAAIEEHM</sequence>
<feature type="domain" description="Transcription regulator TrmB N-terminal" evidence="1">
    <location>
        <begin position="7"/>
        <end position="69"/>
    </location>
</feature>
<dbReference type="InterPro" id="IPR051797">
    <property type="entry name" value="TrmB-like"/>
</dbReference>
<proteinExistence type="predicted"/>
<dbReference type="AlphaFoldDB" id="A0A1F7WFN6"/>
<dbReference type="EMBL" id="MGFG01000009">
    <property type="protein sequence ID" value="OGM01347.1"/>
    <property type="molecule type" value="Genomic_DNA"/>
</dbReference>
<dbReference type="PANTHER" id="PTHR34293">
    <property type="entry name" value="HTH-TYPE TRANSCRIPTIONAL REGULATOR TRMBL2"/>
    <property type="match status" value="1"/>
</dbReference>
<reference evidence="2 3" key="1">
    <citation type="journal article" date="2016" name="Nat. Commun.">
        <title>Thousands of microbial genomes shed light on interconnected biogeochemical processes in an aquifer system.</title>
        <authorList>
            <person name="Anantharaman K."/>
            <person name="Brown C.T."/>
            <person name="Hug L.A."/>
            <person name="Sharon I."/>
            <person name="Castelle C.J."/>
            <person name="Probst A.J."/>
            <person name="Thomas B.C."/>
            <person name="Singh A."/>
            <person name="Wilkins M.J."/>
            <person name="Karaoz U."/>
            <person name="Brodie E.L."/>
            <person name="Williams K.H."/>
            <person name="Hubbard S.S."/>
            <person name="Banfield J.F."/>
        </authorList>
    </citation>
    <scope>NUCLEOTIDE SEQUENCE [LARGE SCALE GENOMIC DNA]</scope>
</reference>
<dbReference type="Gene3D" id="1.10.10.10">
    <property type="entry name" value="Winged helix-like DNA-binding domain superfamily/Winged helix DNA-binding domain"/>
    <property type="match status" value="1"/>
</dbReference>
<protein>
    <recommendedName>
        <fullName evidence="1">Transcription regulator TrmB N-terminal domain-containing protein</fullName>
    </recommendedName>
</protein>
<organism evidence="2 3">
    <name type="scientific">Candidatus Uhrbacteria bacterium RIFOXYC2_FULL_47_19</name>
    <dbReference type="NCBI Taxonomy" id="1802424"/>
    <lineage>
        <taxon>Bacteria</taxon>
        <taxon>Candidatus Uhriibacteriota</taxon>
    </lineage>
</organism>
<dbReference type="PANTHER" id="PTHR34293:SF1">
    <property type="entry name" value="HTH-TYPE TRANSCRIPTIONAL REGULATOR TRMBL2"/>
    <property type="match status" value="1"/>
</dbReference>
<dbReference type="InterPro" id="IPR036390">
    <property type="entry name" value="WH_DNA-bd_sf"/>
</dbReference>
<accession>A0A1F7WFN6</accession>
<name>A0A1F7WFN6_9BACT</name>
<dbReference type="STRING" id="1802424.A2480_02135"/>
<dbReference type="InterPro" id="IPR002831">
    <property type="entry name" value="Tscrpt_reg_TrmB_N"/>
</dbReference>
<gene>
    <name evidence="2" type="ORF">A2480_02135</name>
</gene>
<dbReference type="SUPFAM" id="SSF46785">
    <property type="entry name" value="Winged helix' DNA-binding domain"/>
    <property type="match status" value="1"/>
</dbReference>
<evidence type="ECO:0000313" key="3">
    <source>
        <dbReference type="Proteomes" id="UP000176988"/>
    </source>
</evidence>